<dbReference type="PANTHER" id="PTHR43690">
    <property type="entry name" value="NARDILYSIN"/>
    <property type="match status" value="1"/>
</dbReference>
<feature type="region of interest" description="Disordered" evidence="6">
    <location>
        <begin position="22"/>
        <end position="51"/>
    </location>
</feature>
<evidence type="ECO:0000256" key="4">
    <source>
        <dbReference type="ARBA" id="ARBA00022833"/>
    </source>
</evidence>
<dbReference type="InterPro" id="IPR050626">
    <property type="entry name" value="Peptidase_M16"/>
</dbReference>
<proteinExistence type="inferred from homology"/>
<evidence type="ECO:0000256" key="6">
    <source>
        <dbReference type="SAM" id="MobiDB-lite"/>
    </source>
</evidence>
<keyword evidence="5" id="KW-0482">Metalloprotease</keyword>
<dbReference type="Proteomes" id="UP000321083">
    <property type="component" value="Unassembled WGS sequence"/>
</dbReference>
<protein>
    <submittedName>
        <fullName evidence="8">Zinc protease</fullName>
    </submittedName>
</protein>
<dbReference type="PANTHER" id="PTHR43690:SF17">
    <property type="entry name" value="PROTEIN YHJJ"/>
    <property type="match status" value="1"/>
</dbReference>
<evidence type="ECO:0000256" key="5">
    <source>
        <dbReference type="ARBA" id="ARBA00023049"/>
    </source>
</evidence>
<dbReference type="EMBL" id="SRHE01000467">
    <property type="protein sequence ID" value="TWW08887.1"/>
    <property type="molecule type" value="Genomic_DNA"/>
</dbReference>
<dbReference type="Gene3D" id="3.30.830.10">
    <property type="entry name" value="Metalloenzyme, LuxS/M16 peptidase-like"/>
    <property type="match status" value="1"/>
</dbReference>
<accession>A0A5C6M3N7</accession>
<keyword evidence="3" id="KW-0378">Hydrolase</keyword>
<evidence type="ECO:0000313" key="9">
    <source>
        <dbReference type="Proteomes" id="UP000321083"/>
    </source>
</evidence>
<sequence>MSALATISNFFKGVLAPDTGKPANQVTSVTHSPVTTQAPETSTTPINPNYNITSTEIKAPQANPISPQSLSASPGIKPVKSRAEFHELRLDNGLRVLFKQSKGAQLSANLVFKSGSAKDPSGKEGLAHFLEHIACSNTQNFKKDLFAVTSNQGGYFNAYTGHSTTVYDLLLPKDKLDLAFNILSSVMGKLEINPVEFKKEHGIINAEIFMSEKSDKFSQIINDNLYGKNHPLSKKILGTKESLEKISIEDL</sequence>
<dbReference type="AlphaFoldDB" id="A0A5C6M3N7"/>
<dbReference type="GO" id="GO:0046872">
    <property type="term" value="F:metal ion binding"/>
    <property type="evidence" value="ECO:0007669"/>
    <property type="project" value="InterPro"/>
</dbReference>
<dbReference type="SUPFAM" id="SSF63411">
    <property type="entry name" value="LuxS/MPP-like metallohydrolase"/>
    <property type="match status" value="1"/>
</dbReference>
<gene>
    <name evidence="8" type="ORF">E3A20_19850</name>
</gene>
<evidence type="ECO:0000313" key="8">
    <source>
        <dbReference type="EMBL" id="TWW08887.1"/>
    </source>
</evidence>
<dbReference type="InterPro" id="IPR011249">
    <property type="entry name" value="Metalloenz_LuxS/M16"/>
</dbReference>
<evidence type="ECO:0000259" key="7">
    <source>
        <dbReference type="Pfam" id="PF00675"/>
    </source>
</evidence>
<feature type="non-terminal residue" evidence="8">
    <location>
        <position position="251"/>
    </location>
</feature>
<evidence type="ECO:0000256" key="3">
    <source>
        <dbReference type="ARBA" id="ARBA00022801"/>
    </source>
</evidence>
<evidence type="ECO:0000256" key="2">
    <source>
        <dbReference type="ARBA" id="ARBA00022670"/>
    </source>
</evidence>
<dbReference type="GO" id="GO:0006508">
    <property type="term" value="P:proteolysis"/>
    <property type="evidence" value="ECO:0007669"/>
    <property type="project" value="UniProtKB-KW"/>
</dbReference>
<dbReference type="GO" id="GO:0008237">
    <property type="term" value="F:metallopeptidase activity"/>
    <property type="evidence" value="ECO:0007669"/>
    <property type="project" value="UniProtKB-KW"/>
</dbReference>
<dbReference type="InterPro" id="IPR011765">
    <property type="entry name" value="Pept_M16_N"/>
</dbReference>
<keyword evidence="2 8" id="KW-0645">Protease</keyword>
<evidence type="ECO:0000256" key="1">
    <source>
        <dbReference type="ARBA" id="ARBA00007261"/>
    </source>
</evidence>
<reference evidence="8 9" key="2">
    <citation type="submission" date="2019-08" db="EMBL/GenBank/DDBJ databases">
        <authorList>
            <person name="Henke P."/>
        </authorList>
    </citation>
    <scope>NUCLEOTIDE SEQUENCE [LARGE SCALE GENOMIC DNA]</scope>
    <source>
        <strain evidence="8">Phe10_nw2017</strain>
    </source>
</reference>
<comment type="caution">
    <text evidence="8">The sequence shown here is derived from an EMBL/GenBank/DDBJ whole genome shotgun (WGS) entry which is preliminary data.</text>
</comment>
<dbReference type="Pfam" id="PF00675">
    <property type="entry name" value="Peptidase_M16"/>
    <property type="match status" value="1"/>
</dbReference>
<organism evidence="8 9">
    <name type="scientific">Planctomyces bekefii</name>
    <dbReference type="NCBI Taxonomy" id="1653850"/>
    <lineage>
        <taxon>Bacteria</taxon>
        <taxon>Pseudomonadati</taxon>
        <taxon>Planctomycetota</taxon>
        <taxon>Planctomycetia</taxon>
        <taxon>Planctomycetales</taxon>
        <taxon>Planctomycetaceae</taxon>
        <taxon>Planctomyces</taxon>
    </lineage>
</organism>
<name>A0A5C6M3N7_9PLAN</name>
<keyword evidence="9" id="KW-1185">Reference proteome</keyword>
<comment type="similarity">
    <text evidence="1">Belongs to the peptidase M16 family.</text>
</comment>
<feature type="domain" description="Peptidase M16 N-terminal" evidence="7">
    <location>
        <begin position="96"/>
        <end position="237"/>
    </location>
</feature>
<reference evidence="8 9" key="1">
    <citation type="submission" date="2019-08" db="EMBL/GenBank/DDBJ databases">
        <title>100 year-old enigma solved: identification of Planctomyces bekefii, the type genus and species of the phylum Planctomycetes.</title>
        <authorList>
            <person name="Svetlana D.N."/>
            <person name="Overmann J."/>
        </authorList>
    </citation>
    <scope>NUCLEOTIDE SEQUENCE [LARGE SCALE GENOMIC DNA]</scope>
    <source>
        <strain evidence="8">Phe10_nw2017</strain>
    </source>
</reference>
<keyword evidence="4" id="KW-0862">Zinc</keyword>